<accession>A0AA38L8U1</accession>
<organism evidence="1 2">
    <name type="scientific">Taxus chinensis</name>
    <name type="common">Chinese yew</name>
    <name type="synonym">Taxus wallichiana var. chinensis</name>
    <dbReference type="NCBI Taxonomy" id="29808"/>
    <lineage>
        <taxon>Eukaryota</taxon>
        <taxon>Viridiplantae</taxon>
        <taxon>Streptophyta</taxon>
        <taxon>Embryophyta</taxon>
        <taxon>Tracheophyta</taxon>
        <taxon>Spermatophyta</taxon>
        <taxon>Pinopsida</taxon>
        <taxon>Pinidae</taxon>
        <taxon>Conifers II</taxon>
        <taxon>Cupressales</taxon>
        <taxon>Taxaceae</taxon>
        <taxon>Taxus</taxon>
    </lineage>
</organism>
<reference evidence="1 2" key="1">
    <citation type="journal article" date="2021" name="Nat. Plants">
        <title>The Taxus genome provides insights into paclitaxel biosynthesis.</title>
        <authorList>
            <person name="Xiong X."/>
            <person name="Gou J."/>
            <person name="Liao Q."/>
            <person name="Li Y."/>
            <person name="Zhou Q."/>
            <person name="Bi G."/>
            <person name="Li C."/>
            <person name="Du R."/>
            <person name="Wang X."/>
            <person name="Sun T."/>
            <person name="Guo L."/>
            <person name="Liang H."/>
            <person name="Lu P."/>
            <person name="Wu Y."/>
            <person name="Zhang Z."/>
            <person name="Ro D.K."/>
            <person name="Shang Y."/>
            <person name="Huang S."/>
            <person name="Yan J."/>
        </authorList>
    </citation>
    <scope>NUCLEOTIDE SEQUENCE [LARGE SCALE GENOMIC DNA]</scope>
    <source>
        <strain evidence="1">Ta-2019</strain>
    </source>
</reference>
<gene>
    <name evidence="1" type="ORF">KI387_027175</name>
</gene>
<dbReference type="Proteomes" id="UP000824469">
    <property type="component" value="Unassembled WGS sequence"/>
</dbReference>
<evidence type="ECO:0000313" key="2">
    <source>
        <dbReference type="Proteomes" id="UP000824469"/>
    </source>
</evidence>
<dbReference type="AlphaFoldDB" id="A0AA38L8U1"/>
<dbReference type="EMBL" id="JAHRHJ020000006">
    <property type="protein sequence ID" value="KAH9312140.1"/>
    <property type="molecule type" value="Genomic_DNA"/>
</dbReference>
<protein>
    <submittedName>
        <fullName evidence="1">Uncharacterized protein</fullName>
    </submittedName>
</protein>
<keyword evidence="2" id="KW-1185">Reference proteome</keyword>
<comment type="caution">
    <text evidence="1">The sequence shown here is derived from an EMBL/GenBank/DDBJ whole genome shotgun (WGS) entry which is preliminary data.</text>
</comment>
<feature type="non-terminal residue" evidence="1">
    <location>
        <position position="65"/>
    </location>
</feature>
<feature type="non-terminal residue" evidence="1">
    <location>
        <position position="1"/>
    </location>
</feature>
<name>A0AA38L8U1_TAXCH</name>
<evidence type="ECO:0000313" key="1">
    <source>
        <dbReference type="EMBL" id="KAH9312140.1"/>
    </source>
</evidence>
<sequence length="65" mass="7016">TPPYRVTVTGPPPWPEWRLEDACPGWVTVTGPPPGWLGDSYRTATLAWVTVTGTVAALARRRGAV</sequence>
<proteinExistence type="predicted"/>